<organism evidence="1 2">
    <name type="scientific">Massilia polaris</name>
    <dbReference type="NCBI Taxonomy" id="2728846"/>
    <lineage>
        <taxon>Bacteria</taxon>
        <taxon>Pseudomonadati</taxon>
        <taxon>Pseudomonadota</taxon>
        <taxon>Betaproteobacteria</taxon>
        <taxon>Burkholderiales</taxon>
        <taxon>Oxalobacteraceae</taxon>
        <taxon>Telluria group</taxon>
        <taxon>Massilia</taxon>
    </lineage>
</organism>
<dbReference type="RefSeq" id="WP_169466175.1">
    <property type="nucleotide sequence ID" value="NZ_JABBGG010000006.1"/>
</dbReference>
<dbReference type="AlphaFoldDB" id="A0A848HNU4"/>
<dbReference type="InterPro" id="IPR010064">
    <property type="entry name" value="HK97-gp10_tail"/>
</dbReference>
<dbReference type="NCBIfam" id="TIGR01725">
    <property type="entry name" value="phge_HK97_gp10"/>
    <property type="match status" value="1"/>
</dbReference>
<accession>A0A848HNU4</accession>
<evidence type="ECO:0000313" key="1">
    <source>
        <dbReference type="EMBL" id="NML61830.1"/>
    </source>
</evidence>
<dbReference type="EMBL" id="JABBGG010000006">
    <property type="protein sequence ID" value="NML61830.1"/>
    <property type="molecule type" value="Genomic_DNA"/>
</dbReference>
<name>A0A848HNU4_9BURK</name>
<proteinExistence type="predicted"/>
<comment type="caution">
    <text evidence="1">The sequence shown here is derived from an EMBL/GenBank/DDBJ whole genome shotgun (WGS) entry which is preliminary data.</text>
</comment>
<evidence type="ECO:0000313" key="2">
    <source>
        <dbReference type="Proteomes" id="UP000583752"/>
    </source>
</evidence>
<reference evidence="1 2" key="1">
    <citation type="submission" date="2020-04" db="EMBL/GenBank/DDBJ databases">
        <title>Massilia sp. RP-1-19 isolated from soil.</title>
        <authorList>
            <person name="Dahal R.H."/>
        </authorList>
    </citation>
    <scope>NUCLEOTIDE SEQUENCE [LARGE SCALE GENOMIC DNA]</scope>
    <source>
        <strain evidence="1 2">RP-1-19</strain>
    </source>
</reference>
<keyword evidence="2" id="KW-1185">Reference proteome</keyword>
<sequence length="186" mass="20435">MADQIIKGGKELDAFLRSLPVKVERNIMRAALRAGAAVLRDEARANVPVDSGALRKSIKVSTGFKKGVVRATVKTDPKIAYYAHMVEYGTKPHLIKVQDSERPINWRLTGKRNKLTYMSMRTINRNALKIGNTFIGPVVSHPGAKPSPFMRPSFDSKSGAAIEAVTAKIRERLTKEGINVPAPEAE</sequence>
<dbReference type="Pfam" id="PF04883">
    <property type="entry name" value="HK97-gp10_like"/>
    <property type="match status" value="1"/>
</dbReference>
<protein>
    <submittedName>
        <fullName evidence="1">HK97 gp10 family phage protein</fullName>
    </submittedName>
</protein>
<dbReference type="Proteomes" id="UP000583752">
    <property type="component" value="Unassembled WGS sequence"/>
</dbReference>
<gene>
    <name evidence="1" type="ORF">HHL21_12240</name>
</gene>